<evidence type="ECO:0000256" key="2">
    <source>
        <dbReference type="ARBA" id="ARBA00012185"/>
    </source>
</evidence>
<organism evidence="10 11">
    <name type="scientific">Natronolimnobius baerhuensis</name>
    <dbReference type="NCBI Taxonomy" id="253108"/>
    <lineage>
        <taxon>Archaea</taxon>
        <taxon>Methanobacteriati</taxon>
        <taxon>Methanobacteriota</taxon>
        <taxon>Stenosarchaea group</taxon>
        <taxon>Halobacteria</taxon>
        <taxon>Halobacteriales</taxon>
        <taxon>Natrialbaceae</taxon>
        <taxon>Natronolimnobius</taxon>
    </lineage>
</organism>
<accession>A0A202E539</accession>
<sequence>MSNVARLSDTSIHDWYRHVFAYSDQIIVDLVNEFEIEDDDVILDPFNGTGTTTLTAKRLGIDSIGVDANPVAVLAGQVKTTWDIDLEEFTQRRNDLLGTVEPVFDRISAEGNVTLDSYTDTGSDETAVSLDQYDFTEPEKTPKDWLSEKPLKKMLVLRHHVDEMPADEITDIFRLAMLAILPEDVANIGFGPEAYKVSMQDDVDVYTTYRTKLDAIERDLRTTQDALEDGMAVGETEHLGGDARKVGEILQEESTLLNTDKHEGEIDYLITSPPYPAEHDYTRNQRLELIWMGVLEDNSDLQKIKKTNIRSNTKNIYVDDDDAKQTNIRENERIDTIVTRMEQIIEEEDIQHGFGQYYPRVVAEYFAGMLRHFEQVYDIMAPGGKACYVVADSGSYWQVPIETGEILEELAESRVGFVETEILPWRKVHATTGSHDGLDEEILVLTKPE</sequence>
<feature type="domain" description="DNA methylase N-4/N-6" evidence="9">
    <location>
        <begin position="26"/>
        <end position="71"/>
    </location>
</feature>
<dbReference type="RefSeq" id="WP_176393240.1">
    <property type="nucleotide sequence ID" value="NZ_MWPH01000003.1"/>
</dbReference>
<keyword evidence="4" id="KW-0808">Transferase</keyword>
<dbReference type="GO" id="GO:0009307">
    <property type="term" value="P:DNA restriction-modification system"/>
    <property type="evidence" value="ECO:0007669"/>
    <property type="project" value="UniProtKB-KW"/>
</dbReference>
<dbReference type="PROSITE" id="PS00093">
    <property type="entry name" value="N4_MTASE"/>
    <property type="match status" value="1"/>
</dbReference>
<dbReference type="SUPFAM" id="SSF53335">
    <property type="entry name" value="S-adenosyl-L-methionine-dependent methyltransferases"/>
    <property type="match status" value="2"/>
</dbReference>
<evidence type="ECO:0000313" key="11">
    <source>
        <dbReference type="Proteomes" id="UP000196084"/>
    </source>
</evidence>
<evidence type="ECO:0000256" key="5">
    <source>
        <dbReference type="ARBA" id="ARBA00022691"/>
    </source>
</evidence>
<protein>
    <recommendedName>
        <fullName evidence="2">site-specific DNA-methyltransferase (cytosine-N(4)-specific)</fullName>
        <ecNumber evidence="2">2.1.1.113</ecNumber>
    </recommendedName>
</protein>
<evidence type="ECO:0000259" key="9">
    <source>
        <dbReference type="Pfam" id="PF01555"/>
    </source>
</evidence>
<dbReference type="Gene3D" id="3.40.50.150">
    <property type="entry name" value="Vaccinia Virus protein VP39"/>
    <property type="match status" value="2"/>
</dbReference>
<dbReference type="InterPro" id="IPR029063">
    <property type="entry name" value="SAM-dependent_MTases_sf"/>
</dbReference>
<keyword evidence="7" id="KW-0238">DNA-binding</keyword>
<dbReference type="EMBL" id="MWPH01000003">
    <property type="protein sequence ID" value="OVE83416.1"/>
    <property type="molecule type" value="Genomic_DNA"/>
</dbReference>
<reference evidence="10 11" key="1">
    <citation type="submission" date="2017-02" db="EMBL/GenBank/DDBJ databases">
        <title>Natronthermophilus aegyptiacus gen. nov.,sp. nov., an aerobic, extremely halophilic alkalithermophilic archaeon isolated from the athalassohaline Wadi An Natrun, Egypt.</title>
        <authorList>
            <person name="Zhao B."/>
        </authorList>
    </citation>
    <scope>NUCLEOTIDE SEQUENCE [LARGE SCALE GENOMIC DNA]</scope>
    <source>
        <strain evidence="10 11">CGMCC 1.3597</strain>
    </source>
</reference>
<evidence type="ECO:0000256" key="3">
    <source>
        <dbReference type="ARBA" id="ARBA00022603"/>
    </source>
</evidence>
<dbReference type="GO" id="GO:0003677">
    <property type="term" value="F:DNA binding"/>
    <property type="evidence" value="ECO:0007669"/>
    <property type="project" value="UniProtKB-KW"/>
</dbReference>
<dbReference type="GO" id="GO:0008170">
    <property type="term" value="F:N-methyltransferase activity"/>
    <property type="evidence" value="ECO:0007669"/>
    <property type="project" value="InterPro"/>
</dbReference>
<dbReference type="InterPro" id="IPR017985">
    <property type="entry name" value="MeTrfase_CN4_CS"/>
</dbReference>
<dbReference type="REBASE" id="234796">
    <property type="entry name" value="M.Nba3597ORF13260P"/>
</dbReference>
<dbReference type="EC" id="2.1.1.113" evidence="2"/>
<keyword evidence="3" id="KW-0489">Methyltransferase</keyword>
<dbReference type="InterPro" id="IPR002941">
    <property type="entry name" value="DNA_methylase_N4/N6"/>
</dbReference>
<comment type="similarity">
    <text evidence="1">Belongs to the N(4)/N(6)-methyltransferase family. N(4) subfamily.</text>
</comment>
<keyword evidence="6" id="KW-0680">Restriction system</keyword>
<dbReference type="Proteomes" id="UP000196084">
    <property type="component" value="Unassembled WGS sequence"/>
</dbReference>
<proteinExistence type="inferred from homology"/>
<keyword evidence="5" id="KW-0949">S-adenosyl-L-methionine</keyword>
<dbReference type="OrthoDB" id="38200at2157"/>
<evidence type="ECO:0000313" key="10">
    <source>
        <dbReference type="EMBL" id="OVE83416.1"/>
    </source>
</evidence>
<gene>
    <name evidence="10" type="ORF">B2G88_13260</name>
</gene>
<comment type="catalytic activity">
    <reaction evidence="8">
        <text>a 2'-deoxycytidine in DNA + S-adenosyl-L-methionine = an N(4)-methyl-2'-deoxycytidine in DNA + S-adenosyl-L-homocysteine + H(+)</text>
        <dbReference type="Rhea" id="RHEA:16857"/>
        <dbReference type="Rhea" id="RHEA-COMP:11369"/>
        <dbReference type="Rhea" id="RHEA-COMP:13674"/>
        <dbReference type="ChEBI" id="CHEBI:15378"/>
        <dbReference type="ChEBI" id="CHEBI:57856"/>
        <dbReference type="ChEBI" id="CHEBI:59789"/>
        <dbReference type="ChEBI" id="CHEBI:85452"/>
        <dbReference type="ChEBI" id="CHEBI:137933"/>
        <dbReference type="EC" id="2.1.1.113"/>
    </reaction>
</comment>
<evidence type="ECO:0000256" key="7">
    <source>
        <dbReference type="ARBA" id="ARBA00023125"/>
    </source>
</evidence>
<dbReference type="GO" id="GO:0032259">
    <property type="term" value="P:methylation"/>
    <property type="evidence" value="ECO:0007669"/>
    <property type="project" value="UniProtKB-KW"/>
</dbReference>
<keyword evidence="11" id="KW-1185">Reference proteome</keyword>
<evidence type="ECO:0000256" key="8">
    <source>
        <dbReference type="ARBA" id="ARBA00049120"/>
    </source>
</evidence>
<dbReference type="Pfam" id="PF01555">
    <property type="entry name" value="N6_N4_Mtase"/>
    <property type="match status" value="1"/>
</dbReference>
<name>A0A202E539_9EURY</name>
<dbReference type="AlphaFoldDB" id="A0A202E539"/>
<evidence type="ECO:0000256" key="6">
    <source>
        <dbReference type="ARBA" id="ARBA00022747"/>
    </source>
</evidence>
<dbReference type="GO" id="GO:0015667">
    <property type="term" value="F:site-specific DNA-methyltransferase (cytosine-N4-specific) activity"/>
    <property type="evidence" value="ECO:0007669"/>
    <property type="project" value="UniProtKB-EC"/>
</dbReference>
<evidence type="ECO:0000256" key="1">
    <source>
        <dbReference type="ARBA" id="ARBA00010203"/>
    </source>
</evidence>
<comment type="caution">
    <text evidence="10">The sequence shown here is derived from an EMBL/GenBank/DDBJ whole genome shotgun (WGS) entry which is preliminary data.</text>
</comment>
<evidence type="ECO:0000256" key="4">
    <source>
        <dbReference type="ARBA" id="ARBA00022679"/>
    </source>
</evidence>